<feature type="domain" description="Heterokaryon incompatibility" evidence="1">
    <location>
        <begin position="109"/>
        <end position="243"/>
    </location>
</feature>
<reference evidence="2" key="1">
    <citation type="journal article" date="2021" name="Nat. Commun.">
        <title>Genetic determinants of endophytism in the Arabidopsis root mycobiome.</title>
        <authorList>
            <person name="Mesny F."/>
            <person name="Miyauchi S."/>
            <person name="Thiergart T."/>
            <person name="Pickel B."/>
            <person name="Atanasova L."/>
            <person name="Karlsson M."/>
            <person name="Huettel B."/>
            <person name="Barry K.W."/>
            <person name="Haridas S."/>
            <person name="Chen C."/>
            <person name="Bauer D."/>
            <person name="Andreopoulos W."/>
            <person name="Pangilinan J."/>
            <person name="LaButti K."/>
            <person name="Riley R."/>
            <person name="Lipzen A."/>
            <person name="Clum A."/>
            <person name="Drula E."/>
            <person name="Henrissat B."/>
            <person name="Kohler A."/>
            <person name="Grigoriev I.V."/>
            <person name="Martin F.M."/>
            <person name="Hacquard S."/>
        </authorList>
    </citation>
    <scope>NUCLEOTIDE SEQUENCE</scope>
    <source>
        <strain evidence="2">MPI-CAGE-CH-0230</strain>
    </source>
</reference>
<evidence type="ECO:0000313" key="2">
    <source>
        <dbReference type="EMBL" id="KAH7018161.1"/>
    </source>
</evidence>
<organism evidence="2 3">
    <name type="scientific">Microdochium trichocladiopsis</name>
    <dbReference type="NCBI Taxonomy" id="1682393"/>
    <lineage>
        <taxon>Eukaryota</taxon>
        <taxon>Fungi</taxon>
        <taxon>Dikarya</taxon>
        <taxon>Ascomycota</taxon>
        <taxon>Pezizomycotina</taxon>
        <taxon>Sordariomycetes</taxon>
        <taxon>Xylariomycetidae</taxon>
        <taxon>Xylariales</taxon>
        <taxon>Microdochiaceae</taxon>
        <taxon>Microdochium</taxon>
    </lineage>
</organism>
<evidence type="ECO:0000259" key="1">
    <source>
        <dbReference type="Pfam" id="PF06985"/>
    </source>
</evidence>
<protein>
    <submittedName>
        <fullName evidence="2">Heterokaryon incompatibility protein-domain-containing protein</fullName>
    </submittedName>
</protein>
<sequence>MAVYFNVEDQDNAISLHTKHLGMPSTSQLFRTQRFIGLSNTNPNRSRPALPGRKRGARVDPALILQWLRICETEHTVQCTRMWSDRLLSSRMIDVKARKIVTCPSQCRYVALSYMWGGVSPQPGALEAGTLPRTIEDAITVTKAIGVDYLWVDALCIDQFASDQQRQQLAMMDLLYSCAYITIVALHGDNADSGLCGVRDDESPRPSQACEVIDGTELVSIFALAELELMTSQYNTRAWTLQEFLLSPRRLVFGKNQAHLLCNTAQYTETIDETVDPAKVLAPPEGTQTGFYFPSSHADAAPASRLAVADFHYRQLVDAYTNRKMTNSSDSLNAVLGALEYLRKAVLPGGFVFGLPLAELPQSLRWIHHRSVQARRRLAFPSWSFVGWEGPALYNETLDLVHGEGEVRRYDAKTDLVVEYLGVADGGHHHTLRLRGNTLRLEIRNQPFNDGYVVGSDGGILVGMLHEGNALHKNTLPEGVFDFLVVERLTYRAAPEGRVRHALYLLMLDPGHEKGVWERRSMVRLFVEPGFETSPEYGSLLGQRIDVKLE</sequence>
<dbReference type="Pfam" id="PF06985">
    <property type="entry name" value="HET"/>
    <property type="match status" value="1"/>
</dbReference>
<keyword evidence="3" id="KW-1185">Reference proteome</keyword>
<name>A0A9P8XUI8_9PEZI</name>
<dbReference type="OrthoDB" id="2975793at2759"/>
<dbReference type="GeneID" id="70185019"/>
<proteinExistence type="predicted"/>
<gene>
    <name evidence="2" type="ORF">B0I36DRAFT_335424</name>
</gene>
<dbReference type="PANTHER" id="PTHR33112">
    <property type="entry name" value="DOMAIN PROTEIN, PUTATIVE-RELATED"/>
    <property type="match status" value="1"/>
</dbReference>
<comment type="caution">
    <text evidence="2">The sequence shown here is derived from an EMBL/GenBank/DDBJ whole genome shotgun (WGS) entry which is preliminary data.</text>
</comment>
<evidence type="ECO:0000313" key="3">
    <source>
        <dbReference type="Proteomes" id="UP000756346"/>
    </source>
</evidence>
<dbReference type="EMBL" id="JAGTJQ010000011">
    <property type="protein sequence ID" value="KAH7018161.1"/>
    <property type="molecule type" value="Genomic_DNA"/>
</dbReference>
<dbReference type="PANTHER" id="PTHR33112:SF12">
    <property type="entry name" value="HETEROKARYON INCOMPATIBILITY DOMAIN-CONTAINING PROTEIN"/>
    <property type="match status" value="1"/>
</dbReference>
<dbReference type="Proteomes" id="UP000756346">
    <property type="component" value="Unassembled WGS sequence"/>
</dbReference>
<dbReference type="AlphaFoldDB" id="A0A9P8XUI8"/>
<dbReference type="RefSeq" id="XP_046006428.1">
    <property type="nucleotide sequence ID" value="XM_046155473.1"/>
</dbReference>
<dbReference type="InterPro" id="IPR010730">
    <property type="entry name" value="HET"/>
</dbReference>
<accession>A0A9P8XUI8</accession>